<feature type="transmembrane region" description="Helical" evidence="2">
    <location>
        <begin position="638"/>
        <end position="671"/>
    </location>
</feature>
<dbReference type="InterPro" id="IPR007246">
    <property type="entry name" value="Gaa1"/>
</dbReference>
<feature type="transmembrane region" description="Helical" evidence="2">
    <location>
        <begin position="757"/>
        <end position="776"/>
    </location>
</feature>
<keyword evidence="2" id="KW-0812">Transmembrane</keyword>
<protein>
    <submittedName>
        <fullName evidence="3">Uncharacterized protein</fullName>
    </submittedName>
</protein>
<comment type="caution">
    <text evidence="3">The sequence shown here is derived from an EMBL/GenBank/DDBJ whole genome shotgun (WGS) entry which is preliminary data.</text>
</comment>
<keyword evidence="2" id="KW-0472">Membrane</keyword>
<feature type="transmembrane region" description="Helical" evidence="2">
    <location>
        <begin position="539"/>
        <end position="562"/>
    </location>
</feature>
<accession>A0A835YBB8</accession>
<feature type="compositionally biased region" description="Low complexity" evidence="1">
    <location>
        <begin position="585"/>
        <end position="610"/>
    </location>
</feature>
<dbReference type="PANTHER" id="PTHR13304">
    <property type="entry name" value="GLYCOSYLPHOSPHATIDYLINOSITOL ANCHOR ATTACHMENT 1 PROTEIN"/>
    <property type="match status" value="1"/>
</dbReference>
<keyword evidence="2" id="KW-1133">Transmembrane helix</keyword>
<evidence type="ECO:0000256" key="2">
    <source>
        <dbReference type="SAM" id="Phobius"/>
    </source>
</evidence>
<organism evidence="3 4">
    <name type="scientific">Edaphochlamys debaryana</name>
    <dbReference type="NCBI Taxonomy" id="47281"/>
    <lineage>
        <taxon>Eukaryota</taxon>
        <taxon>Viridiplantae</taxon>
        <taxon>Chlorophyta</taxon>
        <taxon>core chlorophytes</taxon>
        <taxon>Chlorophyceae</taxon>
        <taxon>CS clade</taxon>
        <taxon>Chlamydomonadales</taxon>
        <taxon>Chlamydomonadales incertae sedis</taxon>
        <taxon>Edaphochlamys</taxon>
    </lineage>
</organism>
<dbReference type="AlphaFoldDB" id="A0A835YBB8"/>
<keyword evidence="4" id="KW-1185">Reference proteome</keyword>
<reference evidence="3" key="1">
    <citation type="journal article" date="2020" name="bioRxiv">
        <title>Comparative genomics of Chlamydomonas.</title>
        <authorList>
            <person name="Craig R.J."/>
            <person name="Hasan A.R."/>
            <person name="Ness R.W."/>
            <person name="Keightley P.D."/>
        </authorList>
    </citation>
    <scope>NUCLEOTIDE SEQUENCE</scope>
    <source>
        <strain evidence="3">CCAP 11/70</strain>
    </source>
</reference>
<dbReference type="EMBL" id="JAEHOE010000013">
    <property type="protein sequence ID" value="KAG2497691.1"/>
    <property type="molecule type" value="Genomic_DNA"/>
</dbReference>
<dbReference type="GO" id="GO:0016255">
    <property type="term" value="P:attachment of GPI anchor to protein"/>
    <property type="evidence" value="ECO:0007669"/>
    <property type="project" value="TreeGrafter"/>
</dbReference>
<name>A0A835YBB8_9CHLO</name>
<feature type="region of interest" description="Disordered" evidence="1">
    <location>
        <begin position="576"/>
        <end position="612"/>
    </location>
</feature>
<dbReference type="Pfam" id="PF04114">
    <property type="entry name" value="Gaa1"/>
    <property type="match status" value="1"/>
</dbReference>
<dbReference type="GO" id="GO:0042765">
    <property type="term" value="C:GPI-anchor transamidase complex"/>
    <property type="evidence" value="ECO:0007669"/>
    <property type="project" value="InterPro"/>
</dbReference>
<evidence type="ECO:0000313" key="4">
    <source>
        <dbReference type="Proteomes" id="UP000612055"/>
    </source>
</evidence>
<proteinExistence type="predicted"/>
<gene>
    <name evidence="3" type="ORF">HYH03_004428</name>
</gene>
<dbReference type="OrthoDB" id="445301at2759"/>
<dbReference type="Proteomes" id="UP000612055">
    <property type="component" value="Unassembled WGS sequence"/>
</dbReference>
<evidence type="ECO:0000256" key="1">
    <source>
        <dbReference type="SAM" id="MobiDB-lite"/>
    </source>
</evidence>
<feature type="transmembrane region" description="Helical" evidence="2">
    <location>
        <begin position="714"/>
        <end position="737"/>
    </location>
</feature>
<feature type="transmembrane region" description="Helical" evidence="2">
    <location>
        <begin position="683"/>
        <end position="702"/>
    </location>
</feature>
<sequence length="782" mass="77216">MPSAVRIARTAGGKAFLRPGAAAALASALRSAGLTATQLTTPTVLAPSPSGGAPTPCTCRNVHTLVRGRRAAGLEALALVTPVAFGPQRPDSALDGRNQAAEGAKLGLTVGAALALHLGGLGPGLDSPESGSSHGGWVDHEALAAAANGGRWLARDLLWVVPDLACGVSKCLEAWVEDYHHGGQAGSGAKAARRRAGEQRGAEEGADGFVSVRGGVVQQAVVLEALYGAAQYDTLELLALGRGGLLPKQDMLALLKQLAAYPGPLALWRDDVLPAHPAAKRAVQLAERAGAALGVKKEVASDYAWRLLSALQFAWHCAVGRPSGAHAAFTNVMTDAAGLRTVQRGHGLAPWQLTQYGGASGALENRGAALAASLELCLRSLNNLAERMHHSPPLYVLTWPGGAGLADASGGWGQGWSSGAGGQGWRRGGEVLQWVSVERYVAAPVALALAVQLQAAWSMARVRSGLASSAASPAAGGGVSAGALWATAAARAAGRARTLAILSAGLHWVVCGGGAAKVLPSGLAAALDRVLEMPLDAPGGVLAAAAALAAVFLAATAAAGIAGRLAGRAFSRGSSNGGGGDGSKGAEAQPASKTATAAGSGAGSSAARTGPVAEAAPSGSAAAAADLDLDLAWHAERVLVLTATAVVLAAAVCLNWAAAAVAGSYLAMLALAQGVGAGFGPTLGGSGGSGCGAGVGGAAGGGRRRGRGIVGKGLRALAGALWLGACPAIKLWGAAGVWAGGLGSVAGGVCGPAGEGVAAWLVMAATGFWLWGLEAWSKGGWW</sequence>
<evidence type="ECO:0000313" key="3">
    <source>
        <dbReference type="EMBL" id="KAG2497691.1"/>
    </source>
</evidence>
<dbReference type="PANTHER" id="PTHR13304:SF0">
    <property type="entry name" value="GLYCOSYLPHOSPHATIDYLINOSITOL ANCHOR ATTACHMENT 1 PROTEIN"/>
    <property type="match status" value="1"/>
</dbReference>